<dbReference type="CDD" id="cd12354">
    <property type="entry name" value="RRM3_TIA1_like"/>
    <property type="match status" value="1"/>
</dbReference>
<dbReference type="InterPro" id="IPR000504">
    <property type="entry name" value="RRM_dom"/>
</dbReference>
<dbReference type="GO" id="GO:0003723">
    <property type="term" value="F:RNA binding"/>
    <property type="evidence" value="ECO:0007669"/>
    <property type="project" value="UniProtKB-UniRule"/>
</dbReference>
<dbReference type="Pfam" id="PF00076">
    <property type="entry name" value="RRM_1"/>
    <property type="match status" value="1"/>
</dbReference>
<feature type="domain" description="RRM" evidence="4">
    <location>
        <begin position="256"/>
        <end position="328"/>
    </location>
</feature>
<dbReference type="SUPFAM" id="SSF54928">
    <property type="entry name" value="RNA-binding domain, RBD"/>
    <property type="match status" value="1"/>
</dbReference>
<protein>
    <submittedName>
        <fullName evidence="5">Nucleolysin TIA-1</fullName>
    </submittedName>
</protein>
<feature type="region of interest" description="Disordered" evidence="3">
    <location>
        <begin position="323"/>
        <end position="355"/>
    </location>
</feature>
<dbReference type="SMART" id="SM00360">
    <property type="entry name" value="RRM"/>
    <property type="match status" value="1"/>
</dbReference>
<dbReference type="OrthoDB" id="439808at2759"/>
<evidence type="ECO:0000313" key="6">
    <source>
        <dbReference type="Proteomes" id="UP000299102"/>
    </source>
</evidence>
<comment type="caution">
    <text evidence="5">The sequence shown here is derived from an EMBL/GenBank/DDBJ whole genome shotgun (WGS) entry which is preliminary data.</text>
</comment>
<dbReference type="Proteomes" id="UP000299102">
    <property type="component" value="Unassembled WGS sequence"/>
</dbReference>
<dbReference type="Gene3D" id="3.30.70.330">
    <property type="match status" value="1"/>
</dbReference>
<keyword evidence="1 2" id="KW-0694">RNA-binding</keyword>
<dbReference type="SMART" id="SM00361">
    <property type="entry name" value="RRM_1"/>
    <property type="match status" value="1"/>
</dbReference>
<gene>
    <name evidence="5" type="primary">Tia1</name>
    <name evidence="5" type="ORF">EVAR_35840_1</name>
</gene>
<dbReference type="EMBL" id="BGZK01000673">
    <property type="protein sequence ID" value="GBP55605.1"/>
    <property type="molecule type" value="Genomic_DNA"/>
</dbReference>
<dbReference type="STRING" id="151549.A0A4C1WZZ1"/>
<keyword evidence="6" id="KW-1185">Reference proteome</keyword>
<feature type="compositionally biased region" description="Polar residues" evidence="3">
    <location>
        <begin position="331"/>
        <end position="344"/>
    </location>
</feature>
<evidence type="ECO:0000256" key="2">
    <source>
        <dbReference type="PROSITE-ProRule" id="PRU00176"/>
    </source>
</evidence>
<dbReference type="InterPro" id="IPR035979">
    <property type="entry name" value="RBD_domain_sf"/>
</dbReference>
<evidence type="ECO:0000313" key="5">
    <source>
        <dbReference type="EMBL" id="GBP55605.1"/>
    </source>
</evidence>
<dbReference type="InterPro" id="IPR012677">
    <property type="entry name" value="Nucleotide-bd_a/b_plait_sf"/>
</dbReference>
<dbReference type="AlphaFoldDB" id="A0A4C1WZZ1"/>
<sequence>MKHTKILNWISRKQAVKVSSKSVQWFSRNTMTNRQTKIASNQFLLALADSVDVNGILGFCIYHAGSGVGDNGDERPVAGFALHQDQLGDQETTGAEERPYDVQVLDIIHSWIHVSKRGQARPSRVPVPVKELKRRTKCAVDELTHAHSDSTYIKFYPLFIRQRLDSKDDKIPFVLYKDLQVRLSISRMASRTLTHTCTSNRSHTYTHTPPHARAHSPNRAYAFASPIYFRPRSRFRPLPFSAFDSARRSQSSPTNCTVYCGGLTSGLTEELIQKTFQPFGTIQEIRVFKDKGYAFIRFSTKESATHAIVAVHNGEVNGQPVKCSWGKESGDPNNAQPQGQNSNPPRSPGLESWSAVGGRAANDTTVVTNEITTSKADALRRRAATADAISLQYVVQQVRWAALGTARSVRPTAPRAAYPPATGTTPAIPNSWAGSCKECRESRVTLTRDNLPDTNSSIWGER</sequence>
<evidence type="ECO:0000256" key="3">
    <source>
        <dbReference type="SAM" id="MobiDB-lite"/>
    </source>
</evidence>
<evidence type="ECO:0000259" key="4">
    <source>
        <dbReference type="PROSITE" id="PS50102"/>
    </source>
</evidence>
<accession>A0A4C1WZZ1</accession>
<dbReference type="FunFam" id="3.30.70.330:FF:000317">
    <property type="entry name" value="Rox8, isoform B"/>
    <property type="match status" value="1"/>
</dbReference>
<dbReference type="InterPro" id="IPR003954">
    <property type="entry name" value="RRM_euk-type"/>
</dbReference>
<dbReference type="PANTHER" id="PTHR10352">
    <property type="entry name" value="EUKARYOTIC TRANSLATION INITIATION FACTOR 3 SUBUNIT G"/>
    <property type="match status" value="1"/>
</dbReference>
<evidence type="ECO:0000256" key="1">
    <source>
        <dbReference type="ARBA" id="ARBA00022884"/>
    </source>
</evidence>
<proteinExistence type="predicted"/>
<reference evidence="5 6" key="1">
    <citation type="journal article" date="2019" name="Commun. Biol.">
        <title>The bagworm genome reveals a unique fibroin gene that provides high tensile strength.</title>
        <authorList>
            <person name="Kono N."/>
            <person name="Nakamura H."/>
            <person name="Ohtoshi R."/>
            <person name="Tomita M."/>
            <person name="Numata K."/>
            <person name="Arakawa K."/>
        </authorList>
    </citation>
    <scope>NUCLEOTIDE SEQUENCE [LARGE SCALE GENOMIC DNA]</scope>
</reference>
<organism evidence="5 6">
    <name type="scientific">Eumeta variegata</name>
    <name type="common">Bagworm moth</name>
    <name type="synonym">Eumeta japonica</name>
    <dbReference type="NCBI Taxonomy" id="151549"/>
    <lineage>
        <taxon>Eukaryota</taxon>
        <taxon>Metazoa</taxon>
        <taxon>Ecdysozoa</taxon>
        <taxon>Arthropoda</taxon>
        <taxon>Hexapoda</taxon>
        <taxon>Insecta</taxon>
        <taxon>Pterygota</taxon>
        <taxon>Neoptera</taxon>
        <taxon>Endopterygota</taxon>
        <taxon>Lepidoptera</taxon>
        <taxon>Glossata</taxon>
        <taxon>Ditrysia</taxon>
        <taxon>Tineoidea</taxon>
        <taxon>Psychidae</taxon>
        <taxon>Oiketicinae</taxon>
        <taxon>Eumeta</taxon>
    </lineage>
</organism>
<dbReference type="PROSITE" id="PS50102">
    <property type="entry name" value="RRM"/>
    <property type="match status" value="1"/>
</dbReference>
<name>A0A4C1WZZ1_EUMVA</name>